<sequence>MYMPPSVAVKEKAKMVDQVQHPMESICKPKSEGGLGFRKAEDSNKAMLSKTAWALTKSNNSLAARAMKAKYGNFLKPSNRSSPPPIWKGLQWCKDTIQAGTFFSVGNGSSISAWLDPWIPGTHDHKPSPNSNVIPNPELKGNEQISTKPSKESKATTPSTSEGDKPQETKKEAPPRHLCSLILHKSPQAPTGASSARTRLGESPPHAYQESFTTRAVLQHSQGSRFHTRTRRSKQRPELHSLHSQ</sequence>
<dbReference type="AlphaFoldDB" id="A0A2I0KES1"/>
<comment type="caution">
    <text evidence="2">The sequence shown here is derived from an EMBL/GenBank/DDBJ whole genome shotgun (WGS) entry which is preliminary data.</text>
</comment>
<protein>
    <submittedName>
        <fullName evidence="2">Uncharacterized protein</fullName>
    </submittedName>
</protein>
<organism evidence="2 3">
    <name type="scientific">Punica granatum</name>
    <name type="common">Pomegranate</name>
    <dbReference type="NCBI Taxonomy" id="22663"/>
    <lineage>
        <taxon>Eukaryota</taxon>
        <taxon>Viridiplantae</taxon>
        <taxon>Streptophyta</taxon>
        <taxon>Embryophyta</taxon>
        <taxon>Tracheophyta</taxon>
        <taxon>Spermatophyta</taxon>
        <taxon>Magnoliopsida</taxon>
        <taxon>eudicotyledons</taxon>
        <taxon>Gunneridae</taxon>
        <taxon>Pentapetalae</taxon>
        <taxon>rosids</taxon>
        <taxon>malvids</taxon>
        <taxon>Myrtales</taxon>
        <taxon>Lythraceae</taxon>
        <taxon>Punica</taxon>
    </lineage>
</organism>
<evidence type="ECO:0000313" key="2">
    <source>
        <dbReference type="EMBL" id="PKI66760.1"/>
    </source>
</evidence>
<reference evidence="2 3" key="1">
    <citation type="submission" date="2017-11" db="EMBL/GenBank/DDBJ databases">
        <title>De-novo sequencing of pomegranate (Punica granatum L.) genome.</title>
        <authorList>
            <person name="Akparov Z."/>
            <person name="Amiraslanov A."/>
            <person name="Hajiyeva S."/>
            <person name="Abbasov M."/>
            <person name="Kaur K."/>
            <person name="Hamwieh A."/>
            <person name="Solovyev V."/>
            <person name="Salamov A."/>
            <person name="Braich B."/>
            <person name="Kosarev P."/>
            <person name="Mahmoud A."/>
            <person name="Hajiyev E."/>
            <person name="Babayeva S."/>
            <person name="Izzatullayeva V."/>
            <person name="Mammadov A."/>
            <person name="Mammadov A."/>
            <person name="Sharifova S."/>
            <person name="Ojaghi J."/>
            <person name="Eynullazada K."/>
            <person name="Bayramov B."/>
            <person name="Abdulazimova A."/>
            <person name="Shahmuradov I."/>
        </authorList>
    </citation>
    <scope>NUCLEOTIDE SEQUENCE [LARGE SCALE GENOMIC DNA]</scope>
    <source>
        <strain evidence="3">cv. AG2017</strain>
        <tissue evidence="2">Leaf</tissue>
    </source>
</reference>
<feature type="compositionally biased region" description="Polar residues" evidence="1">
    <location>
        <begin position="188"/>
        <end position="197"/>
    </location>
</feature>
<dbReference type="Proteomes" id="UP000233551">
    <property type="component" value="Unassembled WGS sequence"/>
</dbReference>
<evidence type="ECO:0000313" key="3">
    <source>
        <dbReference type="Proteomes" id="UP000233551"/>
    </source>
</evidence>
<feature type="compositionally biased region" description="Basic and acidic residues" evidence="1">
    <location>
        <begin position="235"/>
        <end position="245"/>
    </location>
</feature>
<evidence type="ECO:0000256" key="1">
    <source>
        <dbReference type="SAM" id="MobiDB-lite"/>
    </source>
</evidence>
<feature type="compositionally biased region" description="Polar residues" evidence="1">
    <location>
        <begin position="210"/>
        <end position="225"/>
    </location>
</feature>
<keyword evidence="3" id="KW-1185">Reference proteome</keyword>
<gene>
    <name evidence="2" type="ORF">CRG98_012766</name>
</gene>
<name>A0A2I0KES1_PUNGR</name>
<proteinExistence type="predicted"/>
<feature type="compositionally biased region" description="Basic and acidic residues" evidence="1">
    <location>
        <begin position="162"/>
        <end position="175"/>
    </location>
</feature>
<accession>A0A2I0KES1</accession>
<dbReference type="EMBL" id="PGOL01000657">
    <property type="protein sequence ID" value="PKI66760.1"/>
    <property type="molecule type" value="Genomic_DNA"/>
</dbReference>
<feature type="region of interest" description="Disordered" evidence="1">
    <location>
        <begin position="122"/>
        <end position="245"/>
    </location>
</feature>